<sequence length="287" mass="33063">MPPNRWREERVSKRPTMTFFKFTLALAGLAIALLIVIVFSKTPAQDRDWKPDYLRLPEVQAEGDLYRINQIRDFRFAPNGDILQNRYLDREYDLTNLKSLWLGISHFTDYGIAHTFLSFEFTNQPPLVVSVEARMEQGESYSPVRGLMREYELIFLLTTEQDSIGSRLHPRAERVLFYPLDLSPQTQKNLFRALMQRVADLSAAPEFYNTLTDNCTSSLTAHATGLSWFQRWLDYRLLLPGFSDGLAQEEGLLPQDIPLEDLRARALLKPESAPLDDPGFSALIRMD</sequence>
<name>A0A3D9HI65_9PROT</name>
<reference evidence="2 3" key="1">
    <citation type="submission" date="2018-07" db="EMBL/GenBank/DDBJ databases">
        <title>Genomic Encyclopedia of Type Strains, Phase III (KMG-III): the genomes of soil and plant-associated and newly described type strains.</title>
        <authorList>
            <person name="Whitman W."/>
        </authorList>
    </citation>
    <scope>NUCLEOTIDE SEQUENCE [LARGE SCALE GENOMIC DNA]</scope>
    <source>
        <strain evidence="2 3">CECT 8488</strain>
    </source>
</reference>
<dbReference type="EMBL" id="QRDW01000006">
    <property type="protein sequence ID" value="RED49232.1"/>
    <property type="molecule type" value="Genomic_DNA"/>
</dbReference>
<protein>
    <submittedName>
        <fullName evidence="2">Uncharacterized protein DUF4105</fullName>
    </submittedName>
</protein>
<evidence type="ECO:0000313" key="2">
    <source>
        <dbReference type="EMBL" id="RED49232.1"/>
    </source>
</evidence>
<evidence type="ECO:0000313" key="3">
    <source>
        <dbReference type="Proteomes" id="UP000256845"/>
    </source>
</evidence>
<dbReference type="InterPro" id="IPR025178">
    <property type="entry name" value="Lnb_N"/>
</dbReference>
<evidence type="ECO:0000259" key="1">
    <source>
        <dbReference type="Pfam" id="PF13387"/>
    </source>
</evidence>
<keyword evidence="3" id="KW-1185">Reference proteome</keyword>
<proteinExistence type="predicted"/>
<feature type="domain" description="Lnb N-terminal periplasmic" evidence="1">
    <location>
        <begin position="85"/>
        <end position="224"/>
    </location>
</feature>
<gene>
    <name evidence="2" type="ORF">DFP90_106211</name>
</gene>
<dbReference type="AlphaFoldDB" id="A0A3D9HI65"/>
<accession>A0A3D9HI65</accession>
<dbReference type="Pfam" id="PF13387">
    <property type="entry name" value="Lnb_N"/>
    <property type="match status" value="1"/>
</dbReference>
<comment type="caution">
    <text evidence="2">The sequence shown here is derived from an EMBL/GenBank/DDBJ whole genome shotgun (WGS) entry which is preliminary data.</text>
</comment>
<organism evidence="2 3">
    <name type="scientific">Aestuariispira insulae</name>
    <dbReference type="NCBI Taxonomy" id="1461337"/>
    <lineage>
        <taxon>Bacteria</taxon>
        <taxon>Pseudomonadati</taxon>
        <taxon>Pseudomonadota</taxon>
        <taxon>Alphaproteobacteria</taxon>
        <taxon>Rhodospirillales</taxon>
        <taxon>Kiloniellaceae</taxon>
        <taxon>Aestuariispira</taxon>
    </lineage>
</organism>
<dbReference type="Proteomes" id="UP000256845">
    <property type="component" value="Unassembled WGS sequence"/>
</dbReference>